<proteinExistence type="predicted"/>
<comment type="caution">
    <text evidence="2">The sequence shown here is derived from an EMBL/GenBank/DDBJ whole genome shotgun (WGS) entry which is preliminary data.</text>
</comment>
<dbReference type="Proteomes" id="UP000615446">
    <property type="component" value="Unassembled WGS sequence"/>
</dbReference>
<accession>A0A8H3LMI2</accession>
<sequence>MRRKISGKFLRRNRGCTTGLCIEKKLFLAETGVCPFPGCEKSIGVPNREDTASITEEQLRTNPTETNPEEISPETPREDEVPDQEMDVDGDDRDANGEENNEESTRPEETSSNSKSKKRANEATDSSASKKSKKRDLDEDSNILKRLIRELSSDTTRISITNAEERNEKARHELIIAYYYYGEELEKRLVHYREKHEEHEADKKINNEVRDQLPKEKNAIRKKTERARKVYDLFFRNEWCTSNE</sequence>
<evidence type="ECO:0000256" key="1">
    <source>
        <dbReference type="SAM" id="MobiDB-lite"/>
    </source>
</evidence>
<feature type="compositionally biased region" description="Acidic residues" evidence="1">
    <location>
        <begin position="80"/>
        <end position="102"/>
    </location>
</feature>
<feature type="region of interest" description="Disordered" evidence="1">
    <location>
        <begin position="36"/>
        <end position="138"/>
    </location>
</feature>
<evidence type="ECO:0000313" key="3">
    <source>
        <dbReference type="Proteomes" id="UP000615446"/>
    </source>
</evidence>
<gene>
    <name evidence="2" type="ORF">RCL2_001822200</name>
</gene>
<organism evidence="2 3">
    <name type="scientific">Rhizophagus clarus</name>
    <dbReference type="NCBI Taxonomy" id="94130"/>
    <lineage>
        <taxon>Eukaryota</taxon>
        <taxon>Fungi</taxon>
        <taxon>Fungi incertae sedis</taxon>
        <taxon>Mucoromycota</taxon>
        <taxon>Glomeromycotina</taxon>
        <taxon>Glomeromycetes</taxon>
        <taxon>Glomerales</taxon>
        <taxon>Glomeraceae</taxon>
        <taxon>Rhizophagus</taxon>
    </lineage>
</organism>
<protein>
    <submittedName>
        <fullName evidence="2">Uncharacterized protein</fullName>
    </submittedName>
</protein>
<reference evidence="2" key="1">
    <citation type="submission" date="2019-10" db="EMBL/GenBank/DDBJ databases">
        <title>Conservation and host-specific expression of non-tandemly repeated heterogenous ribosome RNA gene in arbuscular mycorrhizal fungi.</title>
        <authorList>
            <person name="Maeda T."/>
            <person name="Kobayashi Y."/>
            <person name="Nakagawa T."/>
            <person name="Ezawa T."/>
            <person name="Yamaguchi K."/>
            <person name="Bino T."/>
            <person name="Nishimoto Y."/>
            <person name="Shigenobu S."/>
            <person name="Kawaguchi M."/>
        </authorList>
    </citation>
    <scope>NUCLEOTIDE SEQUENCE</scope>
    <source>
        <strain evidence="2">HR1</strain>
    </source>
</reference>
<dbReference type="AlphaFoldDB" id="A0A8H3LMI2"/>
<dbReference type="EMBL" id="BLAL01000203">
    <property type="protein sequence ID" value="GES91403.1"/>
    <property type="molecule type" value="Genomic_DNA"/>
</dbReference>
<name>A0A8H3LMI2_9GLOM</name>
<feature type="compositionally biased region" description="Polar residues" evidence="1">
    <location>
        <begin position="52"/>
        <end position="66"/>
    </location>
</feature>
<evidence type="ECO:0000313" key="2">
    <source>
        <dbReference type="EMBL" id="GES91403.1"/>
    </source>
</evidence>